<comment type="caution">
    <text evidence="4">The sequence shown here is derived from an EMBL/GenBank/DDBJ whole genome shotgun (WGS) entry which is preliminary data.</text>
</comment>
<protein>
    <recommendedName>
        <fullName evidence="3">TNFR-Cys domain-containing protein</fullName>
    </recommendedName>
</protein>
<evidence type="ECO:0000256" key="1">
    <source>
        <dbReference type="PROSITE-ProRule" id="PRU00206"/>
    </source>
</evidence>
<dbReference type="PROSITE" id="PS50050">
    <property type="entry name" value="TNFR_NGFR_2"/>
    <property type="match status" value="1"/>
</dbReference>
<feature type="repeat" description="TNFR-Cys" evidence="1">
    <location>
        <begin position="113"/>
        <end position="161"/>
    </location>
</feature>
<evidence type="ECO:0000256" key="2">
    <source>
        <dbReference type="SAM" id="SignalP"/>
    </source>
</evidence>
<name>A0AAV2HTF0_LYMST</name>
<organism evidence="4 5">
    <name type="scientific">Lymnaea stagnalis</name>
    <name type="common">Great pond snail</name>
    <name type="synonym">Helix stagnalis</name>
    <dbReference type="NCBI Taxonomy" id="6523"/>
    <lineage>
        <taxon>Eukaryota</taxon>
        <taxon>Metazoa</taxon>
        <taxon>Spiralia</taxon>
        <taxon>Lophotrochozoa</taxon>
        <taxon>Mollusca</taxon>
        <taxon>Gastropoda</taxon>
        <taxon>Heterobranchia</taxon>
        <taxon>Euthyneura</taxon>
        <taxon>Panpulmonata</taxon>
        <taxon>Hygrophila</taxon>
        <taxon>Lymnaeoidea</taxon>
        <taxon>Lymnaeidae</taxon>
        <taxon>Lymnaea</taxon>
    </lineage>
</organism>
<evidence type="ECO:0000313" key="4">
    <source>
        <dbReference type="EMBL" id="CAL1537249.1"/>
    </source>
</evidence>
<keyword evidence="5" id="KW-1185">Reference proteome</keyword>
<dbReference type="InterPro" id="IPR001368">
    <property type="entry name" value="TNFR/NGFR_Cys_rich_reg"/>
</dbReference>
<sequence length="245" mass="27289">MTQTLTVFLLLLMSRRLSVTAKINDCDPQIPSRPQPAPPGHGVQMALSHTEPTVCKEGEYFDRFTCRSCDDGTFMTRKMAEEGEHVTCVRCYQPELAEIVAEPCTRTRDAKIMCEDGYFRFEDPEERCRSECRLCDTCGVGVYMFHNFVGLECGGYQNTVCCPTDSMVVINGSCVRKGTVPTTAAPTTPSTPTTQTTFTTQTVMAYDHLHNGDGHQGSKGSNITKYLPSLALYLLYYKAVYHTLL</sequence>
<accession>A0AAV2HTF0</accession>
<feature type="signal peptide" evidence="2">
    <location>
        <begin position="1"/>
        <end position="20"/>
    </location>
</feature>
<reference evidence="4 5" key="1">
    <citation type="submission" date="2024-04" db="EMBL/GenBank/DDBJ databases">
        <authorList>
            <consortium name="Genoscope - CEA"/>
            <person name="William W."/>
        </authorList>
    </citation>
    <scope>NUCLEOTIDE SEQUENCE [LARGE SCALE GENOMIC DNA]</scope>
</reference>
<dbReference type="EMBL" id="CAXITT010000256">
    <property type="protein sequence ID" value="CAL1537249.1"/>
    <property type="molecule type" value="Genomic_DNA"/>
</dbReference>
<proteinExistence type="predicted"/>
<feature type="domain" description="TNFR-Cys" evidence="3">
    <location>
        <begin position="113"/>
        <end position="161"/>
    </location>
</feature>
<dbReference type="AlphaFoldDB" id="A0AAV2HTF0"/>
<evidence type="ECO:0000313" key="5">
    <source>
        <dbReference type="Proteomes" id="UP001497497"/>
    </source>
</evidence>
<comment type="caution">
    <text evidence="1">Lacks conserved residue(s) required for the propagation of feature annotation.</text>
</comment>
<feature type="chain" id="PRO_5043528028" description="TNFR-Cys domain-containing protein" evidence="2">
    <location>
        <begin position="21"/>
        <end position="245"/>
    </location>
</feature>
<evidence type="ECO:0000259" key="3">
    <source>
        <dbReference type="PROSITE" id="PS50050"/>
    </source>
</evidence>
<keyword evidence="2" id="KW-0732">Signal</keyword>
<gene>
    <name evidence="4" type="ORF">GSLYS_00011162001</name>
</gene>
<dbReference type="Proteomes" id="UP001497497">
    <property type="component" value="Unassembled WGS sequence"/>
</dbReference>